<dbReference type="Pfam" id="PF13966">
    <property type="entry name" value="zf-RVT"/>
    <property type="match status" value="1"/>
</dbReference>
<evidence type="ECO:0000313" key="2">
    <source>
        <dbReference type="EMBL" id="GFA32721.1"/>
    </source>
</evidence>
<feature type="non-terminal residue" evidence="2">
    <location>
        <position position="332"/>
    </location>
</feature>
<dbReference type="PANTHER" id="PTHR33116">
    <property type="entry name" value="REVERSE TRANSCRIPTASE ZINC-BINDING DOMAIN-CONTAINING PROTEIN-RELATED-RELATED"/>
    <property type="match status" value="1"/>
</dbReference>
<dbReference type="EMBL" id="BKCJ010405131">
    <property type="protein sequence ID" value="GFA32721.1"/>
    <property type="molecule type" value="Genomic_DNA"/>
</dbReference>
<gene>
    <name evidence="2" type="ORF">Tci_604693</name>
</gene>
<reference evidence="2" key="1">
    <citation type="journal article" date="2019" name="Sci. Rep.">
        <title>Draft genome of Tanacetum cinerariifolium, the natural source of mosquito coil.</title>
        <authorList>
            <person name="Yamashiro T."/>
            <person name="Shiraishi A."/>
            <person name="Satake H."/>
            <person name="Nakayama K."/>
        </authorList>
    </citation>
    <scope>NUCLEOTIDE SEQUENCE</scope>
</reference>
<dbReference type="AlphaFoldDB" id="A0A699JHD1"/>
<accession>A0A699JHD1</accession>
<proteinExistence type="predicted"/>
<evidence type="ECO:0000259" key="1">
    <source>
        <dbReference type="Pfam" id="PF13966"/>
    </source>
</evidence>
<sequence>MSRVKSWNDVIDTLGIRARFSNGADNKVRKSSWVSWNQVMASKDAWRFITQKNSLWAKVITAIHGDDGKIGKTVNPTFPSIWINIIQEVVVMKTKGGDVAFKILAPRIYMLESMKDIQVATKLSHVDLEWSFSRKSRGGAEQIQMTILKEILEGCILSDTKDKWTWSLEGSGEFSVSSIRKTIDAAFLPCGNVKTRWVKEVPIMINILAWKVSNDYLPARFNISRRGMDIGSIVYPMCNNMVESSRYLFFSCDLSNQLMFKISRWWDLRYQEINSYEEWTDWMLSIRLPYNLKKIFEGICYIVWWFIWDWRNQAIFGPGFRAKSMMFDDIVS</sequence>
<feature type="domain" description="Reverse transcriptase zinc-binding" evidence="1">
    <location>
        <begin position="174"/>
        <end position="257"/>
    </location>
</feature>
<organism evidence="2">
    <name type="scientific">Tanacetum cinerariifolium</name>
    <name type="common">Dalmatian daisy</name>
    <name type="synonym">Chrysanthemum cinerariifolium</name>
    <dbReference type="NCBI Taxonomy" id="118510"/>
    <lineage>
        <taxon>Eukaryota</taxon>
        <taxon>Viridiplantae</taxon>
        <taxon>Streptophyta</taxon>
        <taxon>Embryophyta</taxon>
        <taxon>Tracheophyta</taxon>
        <taxon>Spermatophyta</taxon>
        <taxon>Magnoliopsida</taxon>
        <taxon>eudicotyledons</taxon>
        <taxon>Gunneridae</taxon>
        <taxon>Pentapetalae</taxon>
        <taxon>asterids</taxon>
        <taxon>campanulids</taxon>
        <taxon>Asterales</taxon>
        <taxon>Asteraceae</taxon>
        <taxon>Asteroideae</taxon>
        <taxon>Anthemideae</taxon>
        <taxon>Anthemidinae</taxon>
        <taxon>Tanacetum</taxon>
    </lineage>
</organism>
<dbReference type="PANTHER" id="PTHR33116:SF77">
    <property type="entry name" value="RNA-DIRECTED DNA POLYMERASE"/>
    <property type="match status" value="1"/>
</dbReference>
<dbReference type="InterPro" id="IPR026960">
    <property type="entry name" value="RVT-Znf"/>
</dbReference>
<protein>
    <recommendedName>
        <fullName evidence="1">Reverse transcriptase zinc-binding domain-containing protein</fullName>
    </recommendedName>
</protein>
<name>A0A699JHD1_TANCI</name>
<comment type="caution">
    <text evidence="2">The sequence shown here is derived from an EMBL/GenBank/DDBJ whole genome shotgun (WGS) entry which is preliminary data.</text>
</comment>